<dbReference type="GO" id="GO:0005886">
    <property type="term" value="C:plasma membrane"/>
    <property type="evidence" value="ECO:0007669"/>
    <property type="project" value="TreeGrafter"/>
</dbReference>
<comment type="catalytic activity">
    <reaction evidence="2">
        <text>oxidized coenzyme F420-(gamma-L-Glu)(n) + a quinol + H(+) = reduced coenzyme F420-(gamma-L-Glu)(n) + a quinone</text>
        <dbReference type="Rhea" id="RHEA:39663"/>
        <dbReference type="Rhea" id="RHEA-COMP:12939"/>
        <dbReference type="Rhea" id="RHEA-COMP:14378"/>
        <dbReference type="ChEBI" id="CHEBI:15378"/>
        <dbReference type="ChEBI" id="CHEBI:24646"/>
        <dbReference type="ChEBI" id="CHEBI:132124"/>
        <dbReference type="ChEBI" id="CHEBI:133980"/>
        <dbReference type="ChEBI" id="CHEBI:139511"/>
    </reaction>
</comment>
<evidence type="ECO:0000256" key="2">
    <source>
        <dbReference type="ARBA" id="ARBA00049106"/>
    </source>
</evidence>
<reference evidence="4 6" key="2">
    <citation type="submission" date="2015-03" db="EMBL/GenBank/DDBJ databases">
        <authorList>
            <person name="Murphy D."/>
        </authorList>
    </citation>
    <scope>NUCLEOTIDE SEQUENCE [LARGE SCALE GENOMIC DNA]</scope>
    <source>
        <strain evidence="4 6">PAP088</strain>
    </source>
</reference>
<proteinExistence type="inferred from homology"/>
<dbReference type="NCBIfam" id="TIGR00026">
    <property type="entry name" value="hi_GC_TIGR00026"/>
    <property type="match status" value="1"/>
</dbReference>
<dbReference type="AlphaFoldDB" id="A0A0U0XHW9"/>
<evidence type="ECO:0000313" key="6">
    <source>
        <dbReference type="Proteomes" id="UP000045782"/>
    </source>
</evidence>
<evidence type="ECO:0000313" key="3">
    <source>
        <dbReference type="EMBL" id="CPT33393.1"/>
    </source>
</evidence>
<evidence type="ECO:0000313" key="5">
    <source>
        <dbReference type="Proteomes" id="UP000038487"/>
    </source>
</evidence>
<dbReference type="Proteomes" id="UP000038487">
    <property type="component" value="Unassembled WGS sequence"/>
</dbReference>
<gene>
    <name evidence="4" type="primary">ddn_4</name>
    <name evidence="3" type="synonym">ddn_5</name>
    <name evidence="3" type="ORF">ERS075527_02567</name>
    <name evidence="4" type="ORF">ERS075579_01171</name>
</gene>
<dbReference type="RefSeq" id="WP_005061943.1">
    <property type="nucleotide sequence ID" value="NZ_AP022621.1"/>
</dbReference>
<evidence type="ECO:0000256" key="1">
    <source>
        <dbReference type="ARBA" id="ARBA00008710"/>
    </source>
</evidence>
<protein>
    <submittedName>
        <fullName evidence="4">Deazaflavin-dependent nitroreductase</fullName>
        <ecNumber evidence="4">1.-.-.-</ecNumber>
    </submittedName>
</protein>
<dbReference type="Proteomes" id="UP000045782">
    <property type="component" value="Unassembled WGS sequence"/>
</dbReference>
<comment type="similarity">
    <text evidence="1">Belongs to the F420H(2)-dependent quinone reductase family.</text>
</comment>
<dbReference type="OMA" id="IRIGAWF"/>
<dbReference type="GO" id="GO:0016491">
    <property type="term" value="F:oxidoreductase activity"/>
    <property type="evidence" value="ECO:0007669"/>
    <property type="project" value="UniProtKB-KW"/>
</dbReference>
<evidence type="ECO:0000313" key="4">
    <source>
        <dbReference type="EMBL" id="CPV40517.1"/>
    </source>
</evidence>
<name>A0A0U0XHW9_9MYCO</name>
<dbReference type="EC" id="1.-.-.-" evidence="4"/>
<sequence>MSKQPDWAIRIGAWFLENGHRALLALTGGRYPKKVLGMQPVELYTIGSKTGQRRGTLLTAPIYEPDRVVLVASYGGGTENPAWYKNLVKNPAVEIAVDDVARPFTAHTASAEEKAALWPTIVKVNPGYAGYQKNTDRDIPVIICVPA</sequence>
<dbReference type="InterPro" id="IPR012349">
    <property type="entry name" value="Split_barrel_FMN-bd"/>
</dbReference>
<reference evidence="3 5" key="1">
    <citation type="submission" date="2015-03" db="EMBL/GenBank/DDBJ databases">
        <authorList>
            <consortium name="Pathogen Informatics"/>
            <person name="Murphy D."/>
        </authorList>
    </citation>
    <scope>NUCLEOTIDE SEQUENCE [LARGE SCALE GENOMIC DNA]</scope>
    <source>
        <strain evidence="3 5">PAP036</strain>
    </source>
</reference>
<dbReference type="PANTHER" id="PTHR39428">
    <property type="entry name" value="F420H(2)-DEPENDENT QUINONE REDUCTASE RV1261C"/>
    <property type="match status" value="1"/>
</dbReference>
<dbReference type="EMBL" id="CSUW01000005">
    <property type="protein sequence ID" value="CPT33393.1"/>
    <property type="molecule type" value="Genomic_DNA"/>
</dbReference>
<dbReference type="Gene3D" id="2.30.110.10">
    <property type="entry name" value="Electron Transport, Fmn-binding Protein, Chain A"/>
    <property type="match status" value="1"/>
</dbReference>
<keyword evidence="4" id="KW-0560">Oxidoreductase</keyword>
<dbReference type="EMBL" id="CSWP01000002">
    <property type="protein sequence ID" value="CPV40517.1"/>
    <property type="molecule type" value="Genomic_DNA"/>
</dbReference>
<dbReference type="GeneID" id="93380953"/>
<organism evidence="4 6">
    <name type="scientific">Mycobacteroides abscessus</name>
    <dbReference type="NCBI Taxonomy" id="36809"/>
    <lineage>
        <taxon>Bacteria</taxon>
        <taxon>Bacillati</taxon>
        <taxon>Actinomycetota</taxon>
        <taxon>Actinomycetes</taxon>
        <taxon>Mycobacteriales</taxon>
        <taxon>Mycobacteriaceae</taxon>
        <taxon>Mycobacteroides</taxon>
    </lineage>
</organism>
<dbReference type="PATRIC" id="fig|36809.44.peg.3895"/>
<dbReference type="InterPro" id="IPR004378">
    <property type="entry name" value="F420H2_quin_Rdtase"/>
</dbReference>
<dbReference type="GO" id="GO:0070967">
    <property type="term" value="F:coenzyme F420 binding"/>
    <property type="evidence" value="ECO:0007669"/>
    <property type="project" value="TreeGrafter"/>
</dbReference>
<dbReference type="PANTHER" id="PTHR39428:SF3">
    <property type="entry name" value="DEAZAFLAVIN-DEPENDENT NITROREDUCTASE"/>
    <property type="match status" value="1"/>
</dbReference>
<dbReference type="Pfam" id="PF04075">
    <property type="entry name" value="F420H2_quin_red"/>
    <property type="match status" value="1"/>
</dbReference>
<accession>A0A0U0XHW9</accession>